<dbReference type="EMBL" id="VUJU01012012">
    <property type="protein sequence ID" value="KAF0709064.1"/>
    <property type="molecule type" value="Genomic_DNA"/>
</dbReference>
<gene>
    <name evidence="3" type="ORF">FWK35_00030194</name>
</gene>
<dbReference type="InterPro" id="IPR036397">
    <property type="entry name" value="RNaseH_sf"/>
</dbReference>
<dbReference type="OrthoDB" id="6623418at2759"/>
<reference evidence="3 4" key="1">
    <citation type="submission" date="2019-08" db="EMBL/GenBank/DDBJ databases">
        <title>Whole genome of Aphis craccivora.</title>
        <authorList>
            <person name="Voronova N.V."/>
            <person name="Shulinski R.S."/>
            <person name="Bandarenka Y.V."/>
            <person name="Zhorov D.G."/>
            <person name="Warner D."/>
        </authorList>
    </citation>
    <scope>NUCLEOTIDE SEQUENCE [LARGE SCALE GENOMIC DNA]</scope>
    <source>
        <strain evidence="3">180601</strain>
        <tissue evidence="3">Whole Body</tissue>
    </source>
</reference>
<dbReference type="SUPFAM" id="SSF53098">
    <property type="entry name" value="Ribonuclease H-like"/>
    <property type="match status" value="1"/>
</dbReference>
<feature type="region of interest" description="Disordered" evidence="1">
    <location>
        <begin position="90"/>
        <end position="112"/>
    </location>
</feature>
<comment type="caution">
    <text evidence="3">The sequence shown here is derived from an EMBL/GenBank/DDBJ whole genome shotgun (WGS) entry which is preliminary data.</text>
</comment>
<accession>A0A6G0VTE2</accession>
<dbReference type="Pfam" id="PF26634">
    <property type="entry name" value="DUF8207"/>
    <property type="match status" value="1"/>
</dbReference>
<dbReference type="PANTHER" id="PTHR35374">
    <property type="entry name" value="CYCLIN-DEPENDENT KINASE 11A-LIKE"/>
    <property type="match status" value="1"/>
</dbReference>
<proteinExistence type="predicted"/>
<keyword evidence="4" id="KW-1185">Reference proteome</keyword>
<dbReference type="InterPro" id="IPR058520">
    <property type="entry name" value="DUF8207"/>
</dbReference>
<dbReference type="Gene3D" id="3.30.420.10">
    <property type="entry name" value="Ribonuclease H-like superfamily/Ribonuclease H"/>
    <property type="match status" value="1"/>
</dbReference>
<name>A0A6G0VTE2_APHCR</name>
<organism evidence="3 4">
    <name type="scientific">Aphis craccivora</name>
    <name type="common">Cowpea aphid</name>
    <dbReference type="NCBI Taxonomy" id="307492"/>
    <lineage>
        <taxon>Eukaryota</taxon>
        <taxon>Metazoa</taxon>
        <taxon>Ecdysozoa</taxon>
        <taxon>Arthropoda</taxon>
        <taxon>Hexapoda</taxon>
        <taxon>Insecta</taxon>
        <taxon>Pterygota</taxon>
        <taxon>Neoptera</taxon>
        <taxon>Paraneoptera</taxon>
        <taxon>Hemiptera</taxon>
        <taxon>Sternorrhyncha</taxon>
        <taxon>Aphidomorpha</taxon>
        <taxon>Aphidoidea</taxon>
        <taxon>Aphididae</taxon>
        <taxon>Aphidini</taxon>
        <taxon>Aphis</taxon>
        <taxon>Aphis</taxon>
    </lineage>
</organism>
<evidence type="ECO:0000256" key="1">
    <source>
        <dbReference type="SAM" id="MobiDB-lite"/>
    </source>
</evidence>
<evidence type="ECO:0000313" key="3">
    <source>
        <dbReference type="EMBL" id="KAF0709064.1"/>
    </source>
</evidence>
<dbReference type="InterPro" id="IPR012337">
    <property type="entry name" value="RNaseH-like_sf"/>
</dbReference>
<protein>
    <recommendedName>
        <fullName evidence="2">DUF8207 domain-containing protein</fullName>
    </recommendedName>
</protein>
<dbReference type="AlphaFoldDB" id="A0A6G0VTE2"/>
<evidence type="ECO:0000259" key="2">
    <source>
        <dbReference type="Pfam" id="PF26634"/>
    </source>
</evidence>
<dbReference type="Proteomes" id="UP000478052">
    <property type="component" value="Unassembled WGS sequence"/>
</dbReference>
<evidence type="ECO:0000313" key="4">
    <source>
        <dbReference type="Proteomes" id="UP000478052"/>
    </source>
</evidence>
<dbReference type="PANTHER" id="PTHR35374:SF1">
    <property type="entry name" value="PROTEIN KINASE DOMAIN-CONTAINING PROTEIN"/>
    <property type="match status" value="1"/>
</dbReference>
<feature type="compositionally biased region" description="Polar residues" evidence="1">
    <location>
        <begin position="92"/>
        <end position="111"/>
    </location>
</feature>
<sequence>MLCEILKNVDEVQLFTFYENDEVIPPEKALPDSVFIFDDILCENQNIYVLNELVIAKENIKRKFEALKRGDADIQFYVSQTFKPIIEPLNKLHNQSPTPQTSEAGNDNDISNAIEDFTTDYRTGTFRSLEENEKDKIYGPRKNSDGVIKLGHEEVKFKNNEIIIKDSSFQLTPGLLELLFSRYPMQYTDTSQSSGNTGVSNKILSIFEELYEAERFNRTLKTNMYREFNAQGSHKWLSILPILKDNYNNSKHRTIGMTPVQAEENLTLVTLKQRTIVN</sequence>
<dbReference type="GO" id="GO:0003676">
    <property type="term" value="F:nucleic acid binding"/>
    <property type="evidence" value="ECO:0007669"/>
    <property type="project" value="InterPro"/>
</dbReference>
<feature type="domain" description="DUF8207" evidence="2">
    <location>
        <begin position="134"/>
        <end position="190"/>
    </location>
</feature>